<reference evidence="1 2" key="1">
    <citation type="journal article" date="2023" name="Science">
        <title>Complex scaffold remodeling in plant triterpene biosynthesis.</title>
        <authorList>
            <person name="De La Pena R."/>
            <person name="Hodgson H."/>
            <person name="Liu J.C."/>
            <person name="Stephenson M.J."/>
            <person name="Martin A.C."/>
            <person name="Owen C."/>
            <person name="Harkess A."/>
            <person name="Leebens-Mack J."/>
            <person name="Jimenez L.E."/>
            <person name="Osbourn A."/>
            <person name="Sattely E.S."/>
        </authorList>
    </citation>
    <scope>NUCLEOTIDE SEQUENCE [LARGE SCALE GENOMIC DNA]</scope>
    <source>
        <strain evidence="2">cv. JPN11</strain>
        <tissue evidence="1">Leaf</tissue>
    </source>
</reference>
<organism evidence="1 2">
    <name type="scientific">Melia azedarach</name>
    <name type="common">Chinaberry tree</name>
    <dbReference type="NCBI Taxonomy" id="155640"/>
    <lineage>
        <taxon>Eukaryota</taxon>
        <taxon>Viridiplantae</taxon>
        <taxon>Streptophyta</taxon>
        <taxon>Embryophyta</taxon>
        <taxon>Tracheophyta</taxon>
        <taxon>Spermatophyta</taxon>
        <taxon>Magnoliopsida</taxon>
        <taxon>eudicotyledons</taxon>
        <taxon>Gunneridae</taxon>
        <taxon>Pentapetalae</taxon>
        <taxon>rosids</taxon>
        <taxon>malvids</taxon>
        <taxon>Sapindales</taxon>
        <taxon>Meliaceae</taxon>
        <taxon>Melia</taxon>
    </lineage>
</organism>
<dbReference type="Proteomes" id="UP001164539">
    <property type="component" value="Chromosome 1"/>
</dbReference>
<evidence type="ECO:0000313" key="1">
    <source>
        <dbReference type="EMBL" id="KAJ4727920.1"/>
    </source>
</evidence>
<keyword evidence="1" id="KW-0012">Acyltransferase</keyword>
<comment type="caution">
    <text evidence="1">The sequence shown here is derived from an EMBL/GenBank/DDBJ whole genome shotgun (WGS) entry which is preliminary data.</text>
</comment>
<accession>A0ACC1YZ81</accession>
<evidence type="ECO:0000313" key="2">
    <source>
        <dbReference type="Proteomes" id="UP001164539"/>
    </source>
</evidence>
<sequence length="380" mass="42305">METARIAHRSLPRLPSYAGDRFPSKSHLGIGDFRVSERPRNFFGRLNARFSDSGHQQYYVSTRREAKKREKEKSSEIKSVKKKLKFIKRLSSDLSLFSLDMYGKESGNSLMNEEKISEAVQVLQAQLQELRLEQKELKRSMKEQVKTSLKQIKGKHEFMSSSSSSSSESSDSDKGEVIDMIRLRSNLFKQSENGEAWKEIKERTVAKPSLLIQQENSEARKEIKEPTLARPSLLIQQEELSIGELSSKCSREDSCLRGGGECSSSNSFSNDQSKRIVEETSTKRIEICMGGKCKKAGAGALLEEFERKAGAECDVLVCKCTGKCKDGPNIRVSDSPNGVQGYARPSINSLCIGVGLDDVDMILANILGGGKDKHFQLASS</sequence>
<name>A0ACC1YZ81_MELAZ</name>
<keyword evidence="2" id="KW-1185">Reference proteome</keyword>
<gene>
    <name evidence="1" type="ORF">OWV82_000944</name>
</gene>
<protein>
    <submittedName>
        <fullName evidence="1">Diacylglycerol acyltransferase</fullName>
    </submittedName>
</protein>
<keyword evidence="1" id="KW-0808">Transferase</keyword>
<proteinExistence type="predicted"/>
<dbReference type="EMBL" id="CM051394">
    <property type="protein sequence ID" value="KAJ4727920.1"/>
    <property type="molecule type" value="Genomic_DNA"/>
</dbReference>